<dbReference type="AlphaFoldDB" id="A0A0B5DPL3"/>
<accession>A0A0B5DPL3</accession>
<dbReference type="KEGG" id="snq:CP978_20045"/>
<evidence type="ECO:0000313" key="4">
    <source>
        <dbReference type="Proteomes" id="UP000031526"/>
    </source>
</evidence>
<keyword evidence="1" id="KW-0812">Transmembrane</keyword>
<evidence type="ECO:0000313" key="3">
    <source>
        <dbReference type="EMBL" id="QEV40529.1"/>
    </source>
</evidence>
<dbReference type="EMBL" id="CP023747">
    <property type="protein sequence ID" value="QEV40529.1"/>
    <property type="molecule type" value="Genomic_DNA"/>
</dbReference>
<evidence type="ECO:0000313" key="5">
    <source>
        <dbReference type="Proteomes" id="UP000325763"/>
    </source>
</evidence>
<organism evidence="2 4">
    <name type="scientific">Streptomyces nodosus</name>
    <dbReference type="NCBI Taxonomy" id="40318"/>
    <lineage>
        <taxon>Bacteria</taxon>
        <taxon>Bacillati</taxon>
        <taxon>Actinomycetota</taxon>
        <taxon>Actinomycetes</taxon>
        <taxon>Kitasatosporales</taxon>
        <taxon>Streptomycetaceae</taxon>
        <taxon>Streptomyces</taxon>
    </lineage>
</organism>
<evidence type="ECO:0000313" key="2">
    <source>
        <dbReference type="EMBL" id="AJE42007.1"/>
    </source>
</evidence>
<feature type="transmembrane region" description="Helical" evidence="1">
    <location>
        <begin position="32"/>
        <end position="56"/>
    </location>
</feature>
<protein>
    <submittedName>
        <fullName evidence="2">Uncharacterized protein</fullName>
    </submittedName>
</protein>
<keyword evidence="1" id="KW-1133">Transmembrane helix</keyword>
<name>A0A0B5DPL3_9ACTN</name>
<gene>
    <name evidence="3" type="ORF">CP978_20045</name>
    <name evidence="2" type="ORF">SNOD_19720</name>
</gene>
<proteinExistence type="predicted"/>
<reference evidence="2 4" key="2">
    <citation type="journal article" date="2016" name="Appl. Microbiol. Biotechnol.">
        <title>Exploiting the genome sequence of Streptomyces nodosus for enhanced antibiotic production.</title>
        <authorList>
            <person name="Sweeney P."/>
            <person name="Murphy C.D."/>
            <person name="Caffrey P."/>
        </authorList>
    </citation>
    <scope>NUCLEOTIDE SEQUENCE [LARGE SCALE GENOMIC DNA]</scope>
    <source>
        <strain evidence="2 4">ATCC 14899</strain>
    </source>
</reference>
<dbReference type="HOGENOM" id="CLU_2686307_0_0_11"/>
<dbReference type="Proteomes" id="UP000325763">
    <property type="component" value="Chromosome"/>
</dbReference>
<keyword evidence="4" id="KW-1185">Reference proteome</keyword>
<reference evidence="3 5" key="3">
    <citation type="submission" date="2017-09" db="EMBL/GenBank/DDBJ databases">
        <title>Streptomyces genome completion.</title>
        <authorList>
            <person name="Lee N."/>
            <person name="Cho B.-K."/>
        </authorList>
    </citation>
    <scope>NUCLEOTIDE SEQUENCE [LARGE SCALE GENOMIC DNA]</scope>
    <source>
        <strain evidence="3 5">ATCC 14899</strain>
    </source>
</reference>
<dbReference type="Proteomes" id="UP000031526">
    <property type="component" value="Chromosome"/>
</dbReference>
<dbReference type="STRING" id="40318.SNOD_19720"/>
<reference evidence="4" key="1">
    <citation type="submission" date="2014-09" db="EMBL/GenBank/DDBJ databases">
        <title>Sequence of the Streptomyces nodosus genome.</title>
        <authorList>
            <person name="Sweeney P."/>
            <person name="Stephens N."/>
            <person name="Murphy C."/>
            <person name="Caffrey P."/>
        </authorList>
    </citation>
    <scope>NUCLEOTIDE SEQUENCE [LARGE SCALE GENOMIC DNA]</scope>
    <source>
        <strain evidence="4">ATCC 14899</strain>
    </source>
</reference>
<evidence type="ECO:0000256" key="1">
    <source>
        <dbReference type="SAM" id="Phobius"/>
    </source>
</evidence>
<keyword evidence="1" id="KW-0472">Membrane</keyword>
<dbReference type="EMBL" id="CP009313">
    <property type="protein sequence ID" value="AJE42007.1"/>
    <property type="molecule type" value="Genomic_DNA"/>
</dbReference>
<dbReference type="RefSeq" id="WP_043443016.1">
    <property type="nucleotide sequence ID" value="NZ_CP009313.1"/>
</dbReference>
<sequence length="74" mass="7912">MLTTGESDPRCKGPPLDPFQQDRACRSELRQWSALLGILALSLIVTVVAATTAVYAKLLSRLARTPGRDGSSAL</sequence>